<keyword evidence="2" id="KW-1185">Reference proteome</keyword>
<proteinExistence type="predicted"/>
<gene>
    <name evidence="1" type="ORF">L596_022017</name>
</gene>
<evidence type="ECO:0000313" key="1">
    <source>
        <dbReference type="EMBL" id="TKR69930.1"/>
    </source>
</evidence>
<dbReference type="Proteomes" id="UP000298663">
    <property type="component" value="Unassembled WGS sequence"/>
</dbReference>
<protein>
    <submittedName>
        <fullName evidence="1">Uncharacterized protein</fullName>
    </submittedName>
</protein>
<dbReference type="EMBL" id="AZBU02000007">
    <property type="protein sequence ID" value="TKR69930.1"/>
    <property type="molecule type" value="Genomic_DNA"/>
</dbReference>
<evidence type="ECO:0000313" key="2">
    <source>
        <dbReference type="Proteomes" id="UP000298663"/>
    </source>
</evidence>
<accession>A0A4U5MKI5</accession>
<dbReference type="AlphaFoldDB" id="A0A4U5MKI5"/>
<reference evidence="1 2" key="2">
    <citation type="journal article" date="2019" name="G3 (Bethesda)">
        <title>Hybrid Assembly of the Genome of the Entomopathogenic Nematode Steinernema carpocapsae Identifies the X-Chromosome.</title>
        <authorList>
            <person name="Serra L."/>
            <person name="Macchietto M."/>
            <person name="Macias-Munoz A."/>
            <person name="McGill C.J."/>
            <person name="Rodriguez I.M."/>
            <person name="Rodriguez B."/>
            <person name="Murad R."/>
            <person name="Mortazavi A."/>
        </authorList>
    </citation>
    <scope>NUCLEOTIDE SEQUENCE [LARGE SCALE GENOMIC DNA]</scope>
    <source>
        <strain evidence="1 2">ALL</strain>
    </source>
</reference>
<comment type="caution">
    <text evidence="1">The sequence shown here is derived from an EMBL/GenBank/DDBJ whole genome shotgun (WGS) entry which is preliminary data.</text>
</comment>
<reference evidence="1 2" key="1">
    <citation type="journal article" date="2015" name="Genome Biol.">
        <title>Comparative genomics of Steinernema reveals deeply conserved gene regulatory networks.</title>
        <authorList>
            <person name="Dillman A.R."/>
            <person name="Macchietto M."/>
            <person name="Porter C.F."/>
            <person name="Rogers A."/>
            <person name="Williams B."/>
            <person name="Antoshechkin I."/>
            <person name="Lee M.M."/>
            <person name="Goodwin Z."/>
            <person name="Lu X."/>
            <person name="Lewis E.E."/>
            <person name="Goodrich-Blair H."/>
            <person name="Stock S.P."/>
            <person name="Adams B.J."/>
            <person name="Sternberg P.W."/>
            <person name="Mortazavi A."/>
        </authorList>
    </citation>
    <scope>NUCLEOTIDE SEQUENCE [LARGE SCALE GENOMIC DNA]</scope>
    <source>
        <strain evidence="1 2">ALL</strain>
    </source>
</reference>
<sequence>MEFVPLDFKWDVQSRLPRFPSSKSLLQLNSQWSDEAELRFFKPPYELRIISAPNGLFYKCCFHIEKWNARDELETFIFEKFKKPIKNNKAGLPITEDVLQKLVKILQNLKYELCLLVMVKGPCLEKHKSTVNLLLWNIVSVATASLSFQFEGEIDMASKARKAILGYRRGNQRIQKNVENVILAKMSTKLFNEFRLELPKGCRNVYVELLKAIANRSEKDERPYELIINPSMAKEADECGLKDQYTIHQFSGDTFYTISWKQLAC</sequence>
<name>A0A4U5MKI5_STECR</name>
<organism evidence="1 2">
    <name type="scientific">Steinernema carpocapsae</name>
    <name type="common">Entomopathogenic nematode</name>
    <dbReference type="NCBI Taxonomy" id="34508"/>
    <lineage>
        <taxon>Eukaryota</taxon>
        <taxon>Metazoa</taxon>
        <taxon>Ecdysozoa</taxon>
        <taxon>Nematoda</taxon>
        <taxon>Chromadorea</taxon>
        <taxon>Rhabditida</taxon>
        <taxon>Tylenchina</taxon>
        <taxon>Panagrolaimomorpha</taxon>
        <taxon>Strongyloidoidea</taxon>
        <taxon>Steinernematidae</taxon>
        <taxon>Steinernema</taxon>
    </lineage>
</organism>